<dbReference type="EMBL" id="UGXS01000004">
    <property type="protein sequence ID" value="SUH17447.1"/>
    <property type="molecule type" value="Genomic_DNA"/>
</dbReference>
<accession>A0A379WDS2</accession>
<proteinExistence type="predicted"/>
<reference evidence="2 3" key="1">
    <citation type="submission" date="2018-06" db="EMBL/GenBank/DDBJ databases">
        <authorList>
            <consortium name="Pathogen Informatics"/>
            <person name="Doyle S."/>
        </authorList>
    </citation>
    <scope>NUCLEOTIDE SEQUENCE [LARGE SCALE GENOMIC DNA]</scope>
    <source>
        <strain evidence="2 3">NCTC8258</strain>
    </source>
</reference>
<protein>
    <submittedName>
        <fullName evidence="2">Transporter</fullName>
    </submittedName>
</protein>
<name>A0A379WDS2_SALET</name>
<evidence type="ECO:0000313" key="2">
    <source>
        <dbReference type="EMBL" id="SUH17447.1"/>
    </source>
</evidence>
<feature type="region of interest" description="Disordered" evidence="1">
    <location>
        <begin position="1"/>
        <end position="36"/>
    </location>
</feature>
<dbReference type="AlphaFoldDB" id="A0A379WDS2"/>
<evidence type="ECO:0000256" key="1">
    <source>
        <dbReference type="SAM" id="MobiDB-lite"/>
    </source>
</evidence>
<sequence length="36" mass="3929">MTVAPRLVPMRQNMPEKQTATLTKADGDSASKAVRQ</sequence>
<dbReference type="Proteomes" id="UP000255509">
    <property type="component" value="Unassembled WGS sequence"/>
</dbReference>
<organism evidence="2 3">
    <name type="scientific">Salmonella enterica I</name>
    <dbReference type="NCBI Taxonomy" id="59201"/>
    <lineage>
        <taxon>Bacteria</taxon>
        <taxon>Pseudomonadati</taxon>
        <taxon>Pseudomonadota</taxon>
        <taxon>Gammaproteobacteria</taxon>
        <taxon>Enterobacterales</taxon>
        <taxon>Enterobacteriaceae</taxon>
        <taxon>Salmonella</taxon>
    </lineage>
</organism>
<gene>
    <name evidence="2" type="ORF">NCTC8258_05238</name>
</gene>
<evidence type="ECO:0000313" key="3">
    <source>
        <dbReference type="Proteomes" id="UP000255509"/>
    </source>
</evidence>